<dbReference type="RefSeq" id="WP_190787146.1">
    <property type="nucleotide sequence ID" value="NZ_JACXLC010000001.1"/>
</dbReference>
<feature type="compositionally biased region" description="Polar residues" evidence="1">
    <location>
        <begin position="22"/>
        <end position="33"/>
    </location>
</feature>
<feature type="signal peptide" evidence="2">
    <location>
        <begin position="1"/>
        <end position="21"/>
    </location>
</feature>
<keyword evidence="2" id="KW-0732">Signal</keyword>
<dbReference type="Pfam" id="PF01650">
    <property type="entry name" value="Peptidase_C13"/>
    <property type="match status" value="1"/>
</dbReference>
<dbReference type="EMBL" id="JACXLC010000001">
    <property type="protein sequence ID" value="MBD2841621.1"/>
    <property type="molecule type" value="Genomic_DNA"/>
</dbReference>
<proteinExistence type="predicted"/>
<protein>
    <submittedName>
        <fullName evidence="3">Peptidase C13</fullName>
    </submittedName>
</protein>
<comment type="caution">
    <text evidence="3">The sequence shown here is derived from an EMBL/GenBank/DDBJ whole genome shotgun (WGS) entry which is preliminary data.</text>
</comment>
<evidence type="ECO:0000313" key="3">
    <source>
        <dbReference type="EMBL" id="MBD2841621.1"/>
    </source>
</evidence>
<reference evidence="3 4" key="1">
    <citation type="submission" date="2020-09" db="EMBL/GenBank/DDBJ databases">
        <authorList>
            <person name="Yoon J.-W."/>
        </authorList>
    </citation>
    <scope>NUCLEOTIDE SEQUENCE [LARGE SCALE GENOMIC DNA]</scope>
    <source>
        <strain evidence="3 4">KMU-140</strain>
    </source>
</reference>
<dbReference type="Proteomes" id="UP000635384">
    <property type="component" value="Unassembled WGS sequence"/>
</dbReference>
<accession>A0ABR8KU06</accession>
<evidence type="ECO:0000256" key="2">
    <source>
        <dbReference type="SAM" id="SignalP"/>
    </source>
</evidence>
<evidence type="ECO:0000313" key="4">
    <source>
        <dbReference type="Proteomes" id="UP000635384"/>
    </source>
</evidence>
<feature type="region of interest" description="Disordered" evidence="1">
    <location>
        <begin position="20"/>
        <end position="41"/>
    </location>
</feature>
<organism evidence="3 4">
    <name type="scientific">Erythrobacter rubeus</name>
    <dbReference type="NCBI Taxonomy" id="2760803"/>
    <lineage>
        <taxon>Bacteria</taxon>
        <taxon>Pseudomonadati</taxon>
        <taxon>Pseudomonadota</taxon>
        <taxon>Alphaproteobacteria</taxon>
        <taxon>Sphingomonadales</taxon>
        <taxon>Erythrobacteraceae</taxon>
        <taxon>Erythrobacter/Porphyrobacter group</taxon>
        <taxon>Erythrobacter</taxon>
    </lineage>
</organism>
<feature type="chain" id="PRO_5046815026" evidence="2">
    <location>
        <begin position="22"/>
        <end position="327"/>
    </location>
</feature>
<dbReference type="InterPro" id="IPR001096">
    <property type="entry name" value="Peptidase_C13"/>
</dbReference>
<gene>
    <name evidence="3" type="ORF">IB285_05030</name>
</gene>
<name>A0ABR8KU06_9SPHN</name>
<sequence>MVTRALFGLSLAAFLAFPASSQDGGESSSQPPEHTQPFPNLAIGEDRDEALKSFDLGPHMQRGIPAKEMLEQQRRLSAALDGLAPQRPGEIDAYVVTVALDSDPVFAREAREAGRVLSRRYGGEGRTLTLAGADGMRDDLARGSIRSLILGLAHIAEIMDPEEDVLVLYSTSHGAKVGLVNHYGDNGYGIFSPSRLKEVLAELGIERRLLIISACYSGVFVPELASPDTAILTAAAAQRTSFGCEAENDWTFYGDALINRALRKPQSLPDAAREATRQIAVWEAESRLTASLPQVSVGANVSAWLGDLERRMPTVATAPVGRPAVGE</sequence>
<keyword evidence="4" id="KW-1185">Reference proteome</keyword>
<dbReference type="Gene3D" id="3.40.50.1460">
    <property type="match status" value="1"/>
</dbReference>
<evidence type="ECO:0000256" key="1">
    <source>
        <dbReference type="SAM" id="MobiDB-lite"/>
    </source>
</evidence>